<evidence type="ECO:0000256" key="2">
    <source>
        <dbReference type="ARBA" id="ARBA00022448"/>
    </source>
</evidence>
<feature type="transmembrane region" description="Helical" evidence="7">
    <location>
        <begin position="299"/>
        <end position="318"/>
    </location>
</feature>
<dbReference type="InterPro" id="IPR036259">
    <property type="entry name" value="MFS_trans_sf"/>
</dbReference>
<keyword evidence="4 7" id="KW-0812">Transmembrane</keyword>
<comment type="subcellular location">
    <subcellularLocation>
        <location evidence="1">Cell membrane</location>
        <topology evidence="1">Multi-pass membrane protein</topology>
    </subcellularLocation>
</comment>
<keyword evidence="10" id="KW-1185">Reference proteome</keyword>
<evidence type="ECO:0000259" key="8">
    <source>
        <dbReference type="PROSITE" id="PS50850"/>
    </source>
</evidence>
<accession>A0ABT5EUV6</accession>
<sequence length="438" mass="46252">MIPKAPVESTLRAMGRALLHRNYRLFFFGQGVSLIGTWLTRVATSWLVYRLTDSALILGLVGFAGQIPTFVLAPFGGVLVDRWNRHRILVVTQVLAMVQSALLAFFALTHTITVAHVLALSVFQGVINAFDTPARQAFVVDMVEDRADLPNAIALNSSMVNAARLLGPSVAGVLIAAVGEGTCFLIDAVSYGAVIASLLMMRLPPVARAPARSRILAELHEGFRYAASFAPIRAILLLLALVSLTGVPYTVLMPVFAARVIGGGPHILGILMGASGVGAVAGALLLASRRSVLGLGRTMVIAGALFGAGLIAFSFSRWLPLSMVIMVVVGGGMMVQMAASNTLLQTLVDEDKRGRVMSFYTMAFFGMAPFGSLAAGWLGAHVGAPMTVRLGGVVTLVGVAVFLHKLPALRRAVRPTYVRLGILPEIAAGISQTTNKQG</sequence>
<feature type="transmembrane region" description="Helical" evidence="7">
    <location>
        <begin position="173"/>
        <end position="201"/>
    </location>
</feature>
<dbReference type="CDD" id="cd06173">
    <property type="entry name" value="MFS_MefA_like"/>
    <property type="match status" value="1"/>
</dbReference>
<evidence type="ECO:0000256" key="5">
    <source>
        <dbReference type="ARBA" id="ARBA00022989"/>
    </source>
</evidence>
<feature type="transmembrane region" description="Helical" evidence="7">
    <location>
        <begin position="25"/>
        <end position="49"/>
    </location>
</feature>
<dbReference type="PANTHER" id="PTHR23513:SF11">
    <property type="entry name" value="STAPHYLOFERRIN A TRANSPORTER"/>
    <property type="match status" value="1"/>
</dbReference>
<dbReference type="EMBL" id="JAQNDO010000001">
    <property type="protein sequence ID" value="MDC0744565.1"/>
    <property type="molecule type" value="Genomic_DNA"/>
</dbReference>
<keyword evidence="5 7" id="KW-1133">Transmembrane helix</keyword>
<evidence type="ECO:0000256" key="1">
    <source>
        <dbReference type="ARBA" id="ARBA00004651"/>
    </source>
</evidence>
<dbReference type="SUPFAM" id="SSF103473">
    <property type="entry name" value="MFS general substrate transporter"/>
    <property type="match status" value="1"/>
</dbReference>
<evidence type="ECO:0000256" key="7">
    <source>
        <dbReference type="SAM" id="Phobius"/>
    </source>
</evidence>
<proteinExistence type="predicted"/>
<protein>
    <submittedName>
        <fullName evidence="9">MFS transporter</fullName>
    </submittedName>
</protein>
<dbReference type="PANTHER" id="PTHR23513">
    <property type="entry name" value="INTEGRAL MEMBRANE EFFLUX PROTEIN-RELATED"/>
    <property type="match status" value="1"/>
</dbReference>
<feature type="transmembrane region" description="Helical" evidence="7">
    <location>
        <begin position="55"/>
        <end position="80"/>
    </location>
</feature>
<evidence type="ECO:0000256" key="3">
    <source>
        <dbReference type="ARBA" id="ARBA00022475"/>
    </source>
</evidence>
<name>A0ABT5EUV6_9BACT</name>
<dbReference type="PROSITE" id="PS50850">
    <property type="entry name" value="MFS"/>
    <property type="match status" value="1"/>
</dbReference>
<dbReference type="Proteomes" id="UP001221411">
    <property type="component" value="Unassembled WGS sequence"/>
</dbReference>
<evidence type="ECO:0000313" key="9">
    <source>
        <dbReference type="EMBL" id="MDC0744565.1"/>
    </source>
</evidence>
<evidence type="ECO:0000313" key="10">
    <source>
        <dbReference type="Proteomes" id="UP001221411"/>
    </source>
</evidence>
<feature type="transmembrane region" description="Helical" evidence="7">
    <location>
        <begin position="386"/>
        <end position="404"/>
    </location>
</feature>
<feature type="transmembrane region" description="Helical" evidence="7">
    <location>
        <begin position="324"/>
        <end position="344"/>
    </location>
</feature>
<reference evidence="9 10" key="1">
    <citation type="submission" date="2022-11" db="EMBL/GenBank/DDBJ databases">
        <title>Minimal conservation of predation-associated metabolite biosynthetic gene clusters underscores biosynthetic potential of Myxococcota including descriptions for ten novel species: Archangium lansinium sp. nov., Myxococcus landrumus sp. nov., Nannocystis bai.</title>
        <authorList>
            <person name="Ahearne A."/>
            <person name="Stevens C."/>
            <person name="Dowd S."/>
        </authorList>
    </citation>
    <scope>NUCLEOTIDE SEQUENCE [LARGE SCALE GENOMIC DNA]</scope>
    <source>
        <strain evidence="9 10">RJM3</strain>
    </source>
</reference>
<organism evidence="9 10">
    <name type="scientific">Polyangium mundeleinium</name>
    <dbReference type="NCBI Taxonomy" id="2995306"/>
    <lineage>
        <taxon>Bacteria</taxon>
        <taxon>Pseudomonadati</taxon>
        <taxon>Myxococcota</taxon>
        <taxon>Polyangia</taxon>
        <taxon>Polyangiales</taxon>
        <taxon>Polyangiaceae</taxon>
        <taxon>Polyangium</taxon>
    </lineage>
</organism>
<feature type="transmembrane region" description="Helical" evidence="7">
    <location>
        <begin position="222"/>
        <end position="247"/>
    </location>
</feature>
<evidence type="ECO:0000256" key="6">
    <source>
        <dbReference type="ARBA" id="ARBA00023136"/>
    </source>
</evidence>
<keyword evidence="6 7" id="KW-0472">Membrane</keyword>
<dbReference type="InterPro" id="IPR020846">
    <property type="entry name" value="MFS_dom"/>
</dbReference>
<feature type="domain" description="Major facilitator superfamily (MFS) profile" evidence="8">
    <location>
        <begin position="17"/>
        <end position="410"/>
    </location>
</feature>
<comment type="caution">
    <text evidence="9">The sequence shown here is derived from an EMBL/GenBank/DDBJ whole genome shotgun (WGS) entry which is preliminary data.</text>
</comment>
<evidence type="ECO:0000256" key="4">
    <source>
        <dbReference type="ARBA" id="ARBA00022692"/>
    </source>
</evidence>
<dbReference type="InterPro" id="IPR010290">
    <property type="entry name" value="TM_effector"/>
</dbReference>
<keyword evidence="3" id="KW-1003">Cell membrane</keyword>
<dbReference type="Pfam" id="PF05977">
    <property type="entry name" value="MFS_3"/>
    <property type="match status" value="1"/>
</dbReference>
<keyword evidence="2" id="KW-0813">Transport</keyword>
<feature type="transmembrane region" description="Helical" evidence="7">
    <location>
        <begin position="356"/>
        <end position="380"/>
    </location>
</feature>
<feature type="transmembrane region" description="Helical" evidence="7">
    <location>
        <begin position="101"/>
        <end position="123"/>
    </location>
</feature>
<feature type="transmembrane region" description="Helical" evidence="7">
    <location>
        <begin position="267"/>
        <end position="287"/>
    </location>
</feature>
<dbReference type="Gene3D" id="1.20.1250.20">
    <property type="entry name" value="MFS general substrate transporter like domains"/>
    <property type="match status" value="1"/>
</dbReference>
<gene>
    <name evidence="9" type="ORF">POL67_24745</name>
</gene>